<dbReference type="SUPFAM" id="SSF48452">
    <property type="entry name" value="TPR-like"/>
    <property type="match status" value="1"/>
</dbReference>
<dbReference type="Pfam" id="PF13191">
    <property type="entry name" value="AAA_16"/>
    <property type="match status" value="1"/>
</dbReference>
<reference evidence="4 5" key="1">
    <citation type="submission" date="2020-01" db="EMBL/GenBank/DDBJ databases">
        <title>Kibdelosporangium persica a novel Actinomycetes from a hot desert in Iran.</title>
        <authorList>
            <person name="Safaei N."/>
            <person name="Zaburannyi N."/>
            <person name="Mueller R."/>
            <person name="Wink J."/>
        </authorList>
    </citation>
    <scope>NUCLEOTIDE SEQUENCE [LARGE SCALE GENOMIC DNA]</scope>
    <source>
        <strain evidence="4 5">4NS15</strain>
    </source>
</reference>
<evidence type="ECO:0000259" key="3">
    <source>
        <dbReference type="PROSITE" id="PS50043"/>
    </source>
</evidence>
<comment type="caution">
    <text evidence="4">The sequence shown here is derived from an EMBL/GenBank/DDBJ whole genome shotgun (WGS) entry which is preliminary data.</text>
</comment>
<dbReference type="InterPro" id="IPR000792">
    <property type="entry name" value="Tscrpt_reg_LuxR_C"/>
</dbReference>
<dbReference type="PROSITE" id="PS50043">
    <property type="entry name" value="HTH_LUXR_2"/>
    <property type="match status" value="1"/>
</dbReference>
<evidence type="ECO:0000256" key="2">
    <source>
        <dbReference type="ARBA" id="ARBA00022840"/>
    </source>
</evidence>
<dbReference type="InterPro" id="IPR011990">
    <property type="entry name" value="TPR-like_helical_dom_sf"/>
</dbReference>
<keyword evidence="2" id="KW-0067">ATP-binding</keyword>
<dbReference type="EMBL" id="JAAATY010000001">
    <property type="protein sequence ID" value="NRN63459.1"/>
    <property type="molecule type" value="Genomic_DNA"/>
</dbReference>
<evidence type="ECO:0000313" key="5">
    <source>
        <dbReference type="Proteomes" id="UP000763557"/>
    </source>
</evidence>
<dbReference type="CDD" id="cd06170">
    <property type="entry name" value="LuxR_C_like"/>
    <property type="match status" value="1"/>
</dbReference>
<dbReference type="InterPro" id="IPR027417">
    <property type="entry name" value="P-loop_NTPase"/>
</dbReference>
<dbReference type="InterPro" id="IPR041664">
    <property type="entry name" value="AAA_16"/>
</dbReference>
<proteinExistence type="predicted"/>
<gene>
    <name evidence="4" type="ORF">GC106_6600</name>
</gene>
<dbReference type="Pfam" id="PF00196">
    <property type="entry name" value="GerE"/>
    <property type="match status" value="1"/>
</dbReference>
<dbReference type="InterPro" id="IPR036388">
    <property type="entry name" value="WH-like_DNA-bd_sf"/>
</dbReference>
<accession>A0ABX2EWU9</accession>
<organism evidence="4 5">
    <name type="scientific">Kibdelosporangium persicum</name>
    <dbReference type="NCBI Taxonomy" id="2698649"/>
    <lineage>
        <taxon>Bacteria</taxon>
        <taxon>Bacillati</taxon>
        <taxon>Actinomycetota</taxon>
        <taxon>Actinomycetes</taxon>
        <taxon>Pseudonocardiales</taxon>
        <taxon>Pseudonocardiaceae</taxon>
        <taxon>Kibdelosporangium</taxon>
    </lineage>
</organism>
<dbReference type="SUPFAM" id="SSF46894">
    <property type="entry name" value="C-terminal effector domain of the bipartite response regulators"/>
    <property type="match status" value="1"/>
</dbReference>
<protein>
    <submittedName>
        <fullName evidence="4">Helix-turn-helix transcriptional regulator</fullName>
    </submittedName>
</protein>
<dbReference type="SUPFAM" id="SSF52540">
    <property type="entry name" value="P-loop containing nucleoside triphosphate hydrolases"/>
    <property type="match status" value="1"/>
</dbReference>
<name>A0ABX2EWU9_9PSEU</name>
<evidence type="ECO:0000313" key="4">
    <source>
        <dbReference type="EMBL" id="NRN63459.1"/>
    </source>
</evidence>
<dbReference type="Proteomes" id="UP000763557">
    <property type="component" value="Unassembled WGS sequence"/>
</dbReference>
<dbReference type="PANTHER" id="PTHR16305:SF35">
    <property type="entry name" value="TRANSCRIPTIONAL ACTIVATOR DOMAIN"/>
    <property type="match status" value="1"/>
</dbReference>
<dbReference type="SMART" id="SM00421">
    <property type="entry name" value="HTH_LUXR"/>
    <property type="match status" value="1"/>
</dbReference>
<dbReference type="Gene3D" id="1.25.40.10">
    <property type="entry name" value="Tetratricopeptide repeat domain"/>
    <property type="match status" value="1"/>
</dbReference>
<dbReference type="InterPro" id="IPR016032">
    <property type="entry name" value="Sig_transdc_resp-reg_C-effctor"/>
</dbReference>
<dbReference type="Gene3D" id="1.10.10.10">
    <property type="entry name" value="Winged helix-like DNA-binding domain superfamily/Winged helix DNA-binding domain"/>
    <property type="match status" value="1"/>
</dbReference>
<evidence type="ECO:0000256" key="1">
    <source>
        <dbReference type="ARBA" id="ARBA00022741"/>
    </source>
</evidence>
<keyword evidence="5" id="KW-1185">Reference proteome</keyword>
<keyword evidence="1" id="KW-0547">Nucleotide-binding</keyword>
<dbReference type="PANTHER" id="PTHR16305">
    <property type="entry name" value="TESTICULAR SOLUBLE ADENYLYL CYCLASE"/>
    <property type="match status" value="1"/>
</dbReference>
<dbReference type="PRINTS" id="PR00038">
    <property type="entry name" value="HTHLUXR"/>
</dbReference>
<dbReference type="PROSITE" id="PS00622">
    <property type="entry name" value="HTH_LUXR_1"/>
    <property type="match status" value="1"/>
</dbReference>
<sequence>MVARSREMDRLRAALGRSAGGTAGAVLIAGDAGIGKTRMVEEISTVATDEGAIVLSGRCVDFGETGLPYLPFAEALTQLRGLGRDDVLARPALGMLLPDLVLSGAHDQVLEPQRFVPNFAPTIGKVQGMPPRREQDIGQLQLFDAVHGLLSELAGDSTVVLVIEDLHWADSSTRGLLSFLLSRLRSQRLLVVCTYRTDDLHRRHPLRPLLAELVRLPAVERLELPPFDKAAARQFVEALAEGRVEDEMVRKVAEQSEGNAFFAEELLAAFAEDECGIPASLADVLLARVERLSEPAQQVIRLASVAGRTVKHSTLREVGAVDDIQLEESLREAVQHHIFVTGGEQVHYSFRHALMREAVYGDLLPGERVRLHAAYARYLKERQDERGNSAAFAYHSMESNALSDALAASVRAAKEATQLGAPGEALRHLEQALRLWDSVAEDERPAGTDELTLLRKASWAAGTSGDPERAIAYARSAVKLADKQSDLELKAEVRRRLAQTLMAIDGSEEEARAVIESAWAKAAELPPSHTRAWVLAVYARMLRAEGEMSLAREQAELAVKDARAVGATGAEADALTTLAIVRESDGEIEESQHLLLEAKDRAKEADAITVGLRARFYHGLNRYELGLFDEAAAALADGIELARETGLSWSDFGVELRVLQMLNQYASGDWDGADEPLEQPRGRVSSTISARLAACNLHIAVGRGRFAAAERLLTSLRSEWRELQIALISGTAGAELALWRGKPDVASHRVSEALDWVVRVVGSWPTVGIKLGALGTCAAADAAARAKVKGEDVAGIVAEGERFAQVARQTAELGTPRTGDLGPDGRFWLARAEAELTRSHGASDPARWAAAVEASDYGAVYDQAVARWRYAEALLGADRRDEAAVQLRLANKVAVKLGAKPLQDALVQLARRARLVLSEDGTGPRDTVDLFTPREQSVLRLVAMGQTNRQVGEELYISEKTVSVHLSRIMAKLGASRRAEAVAMAYDRGLLD</sequence>
<feature type="domain" description="HTH luxR-type" evidence="3">
    <location>
        <begin position="924"/>
        <end position="989"/>
    </location>
</feature>